<dbReference type="PhylomeDB" id="V7ALZ6"/>
<dbReference type="Gramene" id="ESW05888">
    <property type="protein sequence ID" value="ESW05888"/>
    <property type="gene ID" value="PHAVU_010G001000g"/>
</dbReference>
<dbReference type="AlphaFoldDB" id="V7ALZ6"/>
<dbReference type="Proteomes" id="UP000000226">
    <property type="component" value="Chromosome 10"/>
</dbReference>
<dbReference type="EMBL" id="CM002297">
    <property type="protein sequence ID" value="ESW05888.1"/>
    <property type="molecule type" value="Genomic_DNA"/>
</dbReference>
<gene>
    <name evidence="1" type="ORF">PHAVU_010G001000g</name>
</gene>
<accession>V7ALZ6</accession>
<protein>
    <submittedName>
        <fullName evidence="1">Uncharacterized protein</fullName>
    </submittedName>
</protein>
<dbReference type="OrthoDB" id="10488390at2759"/>
<keyword evidence="2" id="KW-1185">Reference proteome</keyword>
<dbReference type="SMR" id="V7ALZ6"/>
<name>V7ALZ6_PHAVU</name>
<organism evidence="1 2">
    <name type="scientific">Phaseolus vulgaris</name>
    <name type="common">Kidney bean</name>
    <name type="synonym">French bean</name>
    <dbReference type="NCBI Taxonomy" id="3885"/>
    <lineage>
        <taxon>Eukaryota</taxon>
        <taxon>Viridiplantae</taxon>
        <taxon>Streptophyta</taxon>
        <taxon>Embryophyta</taxon>
        <taxon>Tracheophyta</taxon>
        <taxon>Spermatophyta</taxon>
        <taxon>Magnoliopsida</taxon>
        <taxon>eudicotyledons</taxon>
        <taxon>Gunneridae</taxon>
        <taxon>Pentapetalae</taxon>
        <taxon>rosids</taxon>
        <taxon>fabids</taxon>
        <taxon>Fabales</taxon>
        <taxon>Fabaceae</taxon>
        <taxon>Papilionoideae</taxon>
        <taxon>50 kb inversion clade</taxon>
        <taxon>NPAAA clade</taxon>
        <taxon>indigoferoid/millettioid clade</taxon>
        <taxon>Phaseoleae</taxon>
        <taxon>Phaseolus</taxon>
    </lineage>
</organism>
<sequence>MAEFEEKVKVTAKKTKIAAKKAKKAIVKGGKKAYRACKNGWAKIKQSIKDHNEKKKRIEYLGDRRH</sequence>
<evidence type="ECO:0000313" key="1">
    <source>
        <dbReference type="EMBL" id="ESW05888.1"/>
    </source>
</evidence>
<reference evidence="2" key="1">
    <citation type="journal article" date="2014" name="Nat. Genet.">
        <title>A reference genome for common bean and genome-wide analysis of dual domestications.</title>
        <authorList>
            <person name="Schmutz J."/>
            <person name="McClean P.E."/>
            <person name="Mamidi S."/>
            <person name="Wu G.A."/>
            <person name="Cannon S.B."/>
            <person name="Grimwood J."/>
            <person name="Jenkins J."/>
            <person name="Shu S."/>
            <person name="Song Q."/>
            <person name="Chavarro C."/>
            <person name="Torres-Torres M."/>
            <person name="Geffroy V."/>
            <person name="Moghaddam S.M."/>
            <person name="Gao D."/>
            <person name="Abernathy B."/>
            <person name="Barry K."/>
            <person name="Blair M."/>
            <person name="Brick M.A."/>
            <person name="Chovatia M."/>
            <person name="Gepts P."/>
            <person name="Goodstein D.M."/>
            <person name="Gonzales M."/>
            <person name="Hellsten U."/>
            <person name="Hyten D.L."/>
            <person name="Jia G."/>
            <person name="Kelly J.D."/>
            <person name="Kudrna D."/>
            <person name="Lee R."/>
            <person name="Richard M.M."/>
            <person name="Miklas P.N."/>
            <person name="Osorno J.M."/>
            <person name="Rodrigues J."/>
            <person name="Thareau V."/>
            <person name="Urrea C.A."/>
            <person name="Wang M."/>
            <person name="Yu Y."/>
            <person name="Zhang M."/>
            <person name="Wing R.A."/>
            <person name="Cregan P.B."/>
            <person name="Rokhsar D.S."/>
            <person name="Jackson S.A."/>
        </authorList>
    </citation>
    <scope>NUCLEOTIDE SEQUENCE [LARGE SCALE GENOMIC DNA]</scope>
    <source>
        <strain evidence="2">cv. G19833</strain>
    </source>
</reference>
<evidence type="ECO:0000313" key="2">
    <source>
        <dbReference type="Proteomes" id="UP000000226"/>
    </source>
</evidence>
<dbReference type="OMA" id="RACKNGW"/>
<proteinExistence type="predicted"/>